<feature type="region of interest" description="Disordered" evidence="8">
    <location>
        <begin position="318"/>
        <end position="390"/>
    </location>
</feature>
<dbReference type="PANTHER" id="PTHR47969:SF15">
    <property type="entry name" value="CHROMOSOME-ASSOCIATED KINESIN KIF4A-RELATED"/>
    <property type="match status" value="1"/>
</dbReference>
<dbReference type="PANTHER" id="PTHR47969">
    <property type="entry name" value="CHROMOSOME-ASSOCIATED KINESIN KIF4A-RELATED"/>
    <property type="match status" value="1"/>
</dbReference>
<evidence type="ECO:0000256" key="6">
    <source>
        <dbReference type="PROSITE-ProRule" id="PRU00283"/>
    </source>
</evidence>
<sequence>MPSNTTVTVTSGEEEATFTFDACFAESAAQHEVYTELVASPMAALFDGFNCTILAYGQTGSGKTFSMMGSSDETASPAERARAAGIIPRFGAELFERVGAIPGAKVHVSYCQLHNETFFDLLDPSSKAELRLRRSEAKGVHVQGLSEPRVQSAKELLQLLAKAEGARITAATKMNAHSSRSHALLTLALTLPARSRAGGGKTVTSRAHLVDLAGSERYKDAGDAPARQQEAIAINQSLTTLGLGGASSATGKDSAAHVPYRNSKLTHLLKESLGGSALCVMLCTISPSISSLHESLSTLHFASRARAVVNVATRNLAHEARSSSVDKKRDATPPKPGAPSTAPKLGADATPTKGGGDAQYGARQKHRPPRGFGFGASSGSGGSPNGNAQLLLDDGGAFDWGGVLGDLGEGAGSLEGQVQVLKEKLRHVARAAERAEEGRKQQGRIYKSELKRAQDGERDKAAEIERLRWELDQLGEREASRSKVNLLQDEVRNFKTASQHKLQQMELQQVREREASQAKRLRELEDEIRGLRGTGEKKVREALDEEKAMVRAFHKRQREANSGEAAQEREGYKKRLLELEAEVKVARSLAAAQVDEASQTHAAELGALQRRVAELEDEKGKQQRSFEQRLADEKGHRYGDVQERERRRLAAEEAWKAQLAEARREAAEASVATQAAHARGAALMQQVQQQQAEVLSLQQQLQMLSAHQQATSPEQLARMQRRLGELERSELDRAHERRAHERELEAAKAEVAKLQADLSDAQCNLDEAEAALARCQAQLTEATSELSEQEELRKLDREEAALSAEEAHENQLQRWLQMRTVTAEKLLHGARERLVRIVLSAWARYARTQRLLASRERAAQLVAAADQVRRTAEDQSKQLARQIEQQKAITGESIDAPRSAVADHF</sequence>
<dbReference type="CDD" id="cd00106">
    <property type="entry name" value="KISc"/>
    <property type="match status" value="1"/>
</dbReference>
<dbReference type="GO" id="GO:0008017">
    <property type="term" value="F:microtubule binding"/>
    <property type="evidence" value="ECO:0007669"/>
    <property type="project" value="InterPro"/>
</dbReference>
<dbReference type="GO" id="GO:0007018">
    <property type="term" value="P:microtubule-based movement"/>
    <property type="evidence" value="ECO:0007669"/>
    <property type="project" value="InterPro"/>
</dbReference>
<dbReference type="GO" id="GO:0007052">
    <property type="term" value="P:mitotic spindle organization"/>
    <property type="evidence" value="ECO:0007669"/>
    <property type="project" value="TreeGrafter"/>
</dbReference>
<dbReference type="SMART" id="SM00129">
    <property type="entry name" value="KISc"/>
    <property type="match status" value="1"/>
</dbReference>
<evidence type="ECO:0000313" key="11">
    <source>
        <dbReference type="Proteomes" id="UP000037460"/>
    </source>
</evidence>
<keyword evidence="4 6" id="KW-0067">ATP-binding</keyword>
<dbReference type="SUPFAM" id="SSF52540">
    <property type="entry name" value="P-loop containing nucleoside triphosphate hydrolases"/>
    <property type="match status" value="1"/>
</dbReference>
<feature type="coiled-coil region" evidence="7">
    <location>
        <begin position="652"/>
        <end position="707"/>
    </location>
</feature>
<dbReference type="GO" id="GO:0005524">
    <property type="term" value="F:ATP binding"/>
    <property type="evidence" value="ECO:0007669"/>
    <property type="project" value="UniProtKB-UniRule"/>
</dbReference>
<evidence type="ECO:0000313" key="10">
    <source>
        <dbReference type="EMBL" id="KOO33838.1"/>
    </source>
</evidence>
<evidence type="ECO:0000256" key="1">
    <source>
        <dbReference type="ARBA" id="ARBA00004496"/>
    </source>
</evidence>
<name>A0A0M0K622_9EUKA</name>
<evidence type="ECO:0000256" key="4">
    <source>
        <dbReference type="ARBA" id="ARBA00022840"/>
    </source>
</evidence>
<comment type="similarity">
    <text evidence="6">Belongs to the TRAFAC class myosin-kinesin ATPase superfamily. Kinesin family.</text>
</comment>
<accession>A0A0M0K622</accession>
<feature type="compositionally biased region" description="Basic and acidic residues" evidence="8">
    <location>
        <begin position="318"/>
        <end position="332"/>
    </location>
</feature>
<organism evidence="10 11">
    <name type="scientific">Chrysochromulina tobinii</name>
    <dbReference type="NCBI Taxonomy" id="1460289"/>
    <lineage>
        <taxon>Eukaryota</taxon>
        <taxon>Haptista</taxon>
        <taxon>Haptophyta</taxon>
        <taxon>Prymnesiophyceae</taxon>
        <taxon>Prymnesiales</taxon>
        <taxon>Chrysochromulinaceae</taxon>
        <taxon>Chrysochromulina</taxon>
    </lineage>
</organism>
<comment type="subcellular location">
    <subcellularLocation>
        <location evidence="1">Cytoplasm</location>
    </subcellularLocation>
</comment>
<protein>
    <submittedName>
        <fullName evidence="10">Kinesin-like protein</fullName>
    </submittedName>
</protein>
<feature type="domain" description="Kinesin motor" evidence="9">
    <location>
        <begin position="1"/>
        <end position="308"/>
    </location>
</feature>
<evidence type="ECO:0000256" key="3">
    <source>
        <dbReference type="ARBA" id="ARBA00022741"/>
    </source>
</evidence>
<dbReference type="GO" id="GO:0003777">
    <property type="term" value="F:microtubule motor activity"/>
    <property type="evidence" value="ECO:0007669"/>
    <property type="project" value="InterPro"/>
</dbReference>
<proteinExistence type="inferred from homology"/>
<dbReference type="Gene3D" id="3.40.850.10">
    <property type="entry name" value="Kinesin motor domain"/>
    <property type="match status" value="1"/>
</dbReference>
<dbReference type="InterPro" id="IPR001752">
    <property type="entry name" value="Kinesin_motor_dom"/>
</dbReference>
<dbReference type="GO" id="GO:0005875">
    <property type="term" value="C:microtubule associated complex"/>
    <property type="evidence" value="ECO:0007669"/>
    <property type="project" value="TreeGrafter"/>
</dbReference>
<dbReference type="InterPro" id="IPR036961">
    <property type="entry name" value="Kinesin_motor_dom_sf"/>
</dbReference>
<feature type="compositionally biased region" description="Gly residues" evidence="8">
    <location>
        <begin position="372"/>
        <end position="384"/>
    </location>
</feature>
<keyword evidence="5 7" id="KW-0175">Coiled coil</keyword>
<gene>
    <name evidence="10" type="ORF">Ctob_006901</name>
</gene>
<dbReference type="GO" id="GO:0005737">
    <property type="term" value="C:cytoplasm"/>
    <property type="evidence" value="ECO:0007669"/>
    <property type="project" value="UniProtKB-SubCell"/>
</dbReference>
<evidence type="ECO:0000256" key="2">
    <source>
        <dbReference type="ARBA" id="ARBA00022490"/>
    </source>
</evidence>
<feature type="binding site" evidence="6">
    <location>
        <begin position="57"/>
        <end position="64"/>
    </location>
    <ligand>
        <name>ATP</name>
        <dbReference type="ChEBI" id="CHEBI:30616"/>
    </ligand>
</feature>
<dbReference type="OrthoDB" id="3176171at2759"/>
<evidence type="ECO:0000259" key="9">
    <source>
        <dbReference type="PROSITE" id="PS50067"/>
    </source>
</evidence>
<dbReference type="InterPro" id="IPR027417">
    <property type="entry name" value="P-loop_NTPase"/>
</dbReference>
<dbReference type="Proteomes" id="UP000037460">
    <property type="component" value="Unassembled WGS sequence"/>
</dbReference>
<comment type="caution">
    <text evidence="10">The sequence shown here is derived from an EMBL/GenBank/DDBJ whole genome shotgun (WGS) entry which is preliminary data.</text>
</comment>
<keyword evidence="3 6" id="KW-0547">Nucleotide-binding</keyword>
<reference evidence="11" key="1">
    <citation type="journal article" date="2015" name="PLoS Genet.">
        <title>Genome Sequence and Transcriptome Analyses of Chrysochromulina tobin: Metabolic Tools for Enhanced Algal Fitness in the Prominent Order Prymnesiales (Haptophyceae).</title>
        <authorList>
            <person name="Hovde B.T."/>
            <person name="Deodato C.R."/>
            <person name="Hunsperger H.M."/>
            <person name="Ryken S.A."/>
            <person name="Yost W."/>
            <person name="Jha R.K."/>
            <person name="Patterson J."/>
            <person name="Monnat R.J. Jr."/>
            <person name="Barlow S.B."/>
            <person name="Starkenburg S.R."/>
            <person name="Cattolico R.A."/>
        </authorList>
    </citation>
    <scope>NUCLEOTIDE SEQUENCE</scope>
    <source>
        <strain evidence="11">CCMP291</strain>
    </source>
</reference>
<dbReference type="GO" id="GO:0051231">
    <property type="term" value="P:spindle elongation"/>
    <property type="evidence" value="ECO:0007669"/>
    <property type="project" value="TreeGrafter"/>
</dbReference>
<keyword evidence="6" id="KW-0505">Motor protein</keyword>
<dbReference type="PROSITE" id="PS50067">
    <property type="entry name" value="KINESIN_MOTOR_2"/>
    <property type="match status" value="1"/>
</dbReference>
<dbReference type="InterPro" id="IPR027640">
    <property type="entry name" value="Kinesin-like_fam"/>
</dbReference>
<dbReference type="Pfam" id="PF00225">
    <property type="entry name" value="Kinesin"/>
    <property type="match status" value="1"/>
</dbReference>
<keyword evidence="2" id="KW-0963">Cytoplasm</keyword>
<evidence type="ECO:0000256" key="8">
    <source>
        <dbReference type="SAM" id="MobiDB-lite"/>
    </source>
</evidence>
<feature type="coiled-coil region" evidence="7">
    <location>
        <begin position="737"/>
        <end position="799"/>
    </location>
</feature>
<dbReference type="EMBL" id="JWZX01001410">
    <property type="protein sequence ID" value="KOO33838.1"/>
    <property type="molecule type" value="Genomic_DNA"/>
</dbReference>
<evidence type="ECO:0000256" key="5">
    <source>
        <dbReference type="ARBA" id="ARBA00023054"/>
    </source>
</evidence>
<feature type="region of interest" description="Disordered" evidence="8">
    <location>
        <begin position="616"/>
        <end position="644"/>
    </location>
</feature>
<evidence type="ECO:0000256" key="7">
    <source>
        <dbReference type="SAM" id="Coils"/>
    </source>
</evidence>
<dbReference type="PRINTS" id="PR00380">
    <property type="entry name" value="KINESINHEAVY"/>
</dbReference>
<dbReference type="AlphaFoldDB" id="A0A0M0K622"/>
<keyword evidence="11" id="KW-1185">Reference proteome</keyword>